<evidence type="ECO:0000256" key="1">
    <source>
        <dbReference type="ARBA" id="ARBA00004141"/>
    </source>
</evidence>
<feature type="domain" description="TLC" evidence="8">
    <location>
        <begin position="117"/>
        <end position="321"/>
    </location>
</feature>
<gene>
    <name evidence="9" type="ORF">R1flu_003876</name>
</gene>
<feature type="transmembrane region" description="Helical" evidence="7">
    <location>
        <begin position="294"/>
        <end position="321"/>
    </location>
</feature>
<dbReference type="SMART" id="SM00724">
    <property type="entry name" value="TLC"/>
    <property type="match status" value="1"/>
</dbReference>
<evidence type="ECO:0000256" key="4">
    <source>
        <dbReference type="ARBA" id="ARBA00023136"/>
    </source>
</evidence>
<evidence type="ECO:0000259" key="8">
    <source>
        <dbReference type="PROSITE" id="PS50922"/>
    </source>
</evidence>
<feature type="transmembrane region" description="Helical" evidence="7">
    <location>
        <begin position="220"/>
        <end position="239"/>
    </location>
</feature>
<evidence type="ECO:0000256" key="5">
    <source>
        <dbReference type="PROSITE-ProRule" id="PRU00205"/>
    </source>
</evidence>
<dbReference type="PANTHER" id="PTHR13439:SF0">
    <property type="entry name" value="TOPOISOMERASE I DAMAGE AFFECTED PROTEIN 4"/>
    <property type="match status" value="1"/>
</dbReference>
<feature type="region of interest" description="Disordered" evidence="6">
    <location>
        <begin position="1"/>
        <end position="44"/>
    </location>
</feature>
<dbReference type="AlphaFoldDB" id="A0ABD1YAJ9"/>
<feature type="transmembrane region" description="Helical" evidence="7">
    <location>
        <begin position="164"/>
        <end position="185"/>
    </location>
</feature>
<evidence type="ECO:0000256" key="3">
    <source>
        <dbReference type="ARBA" id="ARBA00022989"/>
    </source>
</evidence>
<proteinExistence type="predicted"/>
<dbReference type="GO" id="GO:0016020">
    <property type="term" value="C:membrane"/>
    <property type="evidence" value="ECO:0007669"/>
    <property type="project" value="UniProtKB-SubCell"/>
</dbReference>
<protein>
    <recommendedName>
        <fullName evidence="8">TLC domain-containing protein</fullName>
    </recommendedName>
</protein>
<keyword evidence="3 7" id="KW-1133">Transmembrane helix</keyword>
<dbReference type="PROSITE" id="PS50922">
    <property type="entry name" value="TLC"/>
    <property type="match status" value="1"/>
</dbReference>
<feature type="transmembrane region" description="Helical" evidence="7">
    <location>
        <begin position="197"/>
        <end position="214"/>
    </location>
</feature>
<dbReference type="InterPro" id="IPR050846">
    <property type="entry name" value="TLCD"/>
</dbReference>
<evidence type="ECO:0000256" key="6">
    <source>
        <dbReference type="SAM" id="MobiDB-lite"/>
    </source>
</evidence>
<dbReference type="Proteomes" id="UP001605036">
    <property type="component" value="Unassembled WGS sequence"/>
</dbReference>
<comment type="subcellular location">
    <subcellularLocation>
        <location evidence="1">Membrane</location>
        <topology evidence="1">Multi-pass membrane protein</topology>
    </subcellularLocation>
</comment>
<keyword evidence="10" id="KW-1185">Reference proteome</keyword>
<name>A0ABD1YAJ9_9MARC</name>
<keyword evidence="2 5" id="KW-0812">Transmembrane</keyword>
<feature type="transmembrane region" description="Helical" evidence="7">
    <location>
        <begin position="126"/>
        <end position="144"/>
    </location>
</feature>
<dbReference type="Pfam" id="PF03798">
    <property type="entry name" value="TRAM_LAG1_CLN8"/>
    <property type="match status" value="1"/>
</dbReference>
<comment type="caution">
    <text evidence="9">The sequence shown here is derived from an EMBL/GenBank/DDBJ whole genome shotgun (WGS) entry which is preliminary data.</text>
</comment>
<evidence type="ECO:0000256" key="7">
    <source>
        <dbReference type="SAM" id="Phobius"/>
    </source>
</evidence>
<evidence type="ECO:0000313" key="9">
    <source>
        <dbReference type="EMBL" id="KAL2623671.1"/>
    </source>
</evidence>
<dbReference type="PANTHER" id="PTHR13439">
    <property type="entry name" value="CT120 PROTEIN"/>
    <property type="match status" value="1"/>
</dbReference>
<evidence type="ECO:0000313" key="10">
    <source>
        <dbReference type="Proteomes" id="UP001605036"/>
    </source>
</evidence>
<dbReference type="InterPro" id="IPR006634">
    <property type="entry name" value="TLC-dom"/>
</dbReference>
<reference evidence="9 10" key="1">
    <citation type="submission" date="2024-09" db="EMBL/GenBank/DDBJ databases">
        <title>Chromosome-scale assembly of Riccia fluitans.</title>
        <authorList>
            <person name="Paukszto L."/>
            <person name="Sawicki J."/>
            <person name="Karawczyk K."/>
            <person name="Piernik-Szablinska J."/>
            <person name="Szczecinska M."/>
            <person name="Mazdziarz M."/>
        </authorList>
    </citation>
    <scope>NUCLEOTIDE SEQUENCE [LARGE SCALE GENOMIC DNA]</scope>
    <source>
        <strain evidence="9">Rf_01</strain>
        <tissue evidence="9">Aerial parts of the thallus</tissue>
    </source>
</reference>
<feature type="transmembrane region" description="Helical" evidence="7">
    <location>
        <begin position="251"/>
        <end position="274"/>
    </location>
</feature>
<evidence type="ECO:0000256" key="2">
    <source>
        <dbReference type="ARBA" id="ARBA00022692"/>
    </source>
</evidence>
<dbReference type="EMBL" id="JBHFFA010000006">
    <property type="protein sequence ID" value="KAL2623671.1"/>
    <property type="molecule type" value="Genomic_DNA"/>
</dbReference>
<sequence>MIGGRVQMKGVGGGRKASTIQPDERSRQERRSRDIQKQFNLPSQPRRSLAEKVFKMKLALPLHSQLAKHFGANAELAQSVLWFSSIVLGAIACKIVYDLTKVVSPRMFQSYQGLTREKQMEWDNRGFSTAHAIFCTVAAGYLLYGSDVFSESAPYGPVPFRSSIFSYFTIGFSTGYFVADLAMILWTYPSLGGPEYVVHHLLSIVSLVLADYIAHAHFYVLMTLFSEVSTPFINFRWYLLTSGMKNSKAFIYNGLMLVVVWLFARIILFIYFFYHLCTHYDTVSQLYRPGFYFMFVSPPTLAIMNVFWFYKILAGAFRVLFKRRD</sequence>
<organism evidence="9 10">
    <name type="scientific">Riccia fluitans</name>
    <dbReference type="NCBI Taxonomy" id="41844"/>
    <lineage>
        <taxon>Eukaryota</taxon>
        <taxon>Viridiplantae</taxon>
        <taxon>Streptophyta</taxon>
        <taxon>Embryophyta</taxon>
        <taxon>Marchantiophyta</taxon>
        <taxon>Marchantiopsida</taxon>
        <taxon>Marchantiidae</taxon>
        <taxon>Marchantiales</taxon>
        <taxon>Ricciaceae</taxon>
        <taxon>Riccia</taxon>
    </lineage>
</organism>
<feature type="compositionally biased region" description="Basic and acidic residues" evidence="6">
    <location>
        <begin position="22"/>
        <end position="36"/>
    </location>
</feature>
<keyword evidence="4 5" id="KW-0472">Membrane</keyword>
<accession>A0ABD1YAJ9</accession>